<dbReference type="SUPFAM" id="SSF53756">
    <property type="entry name" value="UDP-Glycosyltransferase/glycogen phosphorylase"/>
    <property type="match status" value="1"/>
</dbReference>
<protein>
    <recommendedName>
        <fullName evidence="5">Fucosyltransferase</fullName>
        <ecNumber evidence="5">2.4.1.-</ecNumber>
    </recommendedName>
</protein>
<dbReference type="InterPro" id="IPR055270">
    <property type="entry name" value="Glyco_tran_10_C"/>
</dbReference>
<dbReference type="GO" id="GO:0046920">
    <property type="term" value="F:alpha-(1-&gt;3)-fucosyltransferase activity"/>
    <property type="evidence" value="ECO:0007669"/>
    <property type="project" value="TreeGrafter"/>
</dbReference>
<sequence>MDPAERAPLLQPRAAEVHRARVDLHARARGGTTSSARAVDANTKTKPNALGTTVTARGGRYRRAVLASALVVMAATMLTSGTVSFVRRAGRATAEKRPRARAVGVAARARETLRMETLGAYAWLLPSDGRSGIEGAGRLGRSERARAGTTYETEDPLEAELARNAHALDRARTVEDFVAMSVQVDDAHAVGRKPLREWAHAPALKSEEAARARGTNLEFGDEAFTVCLYNLHQWSRPLGSSTWAEDLATVLDAKRGVKSAATANLMGRCVKDVMHTNGRSDSRCMDADVVVFRGDSMVSKMDPRLGNSVGSRKHFEFARARMARMGANKARVANLGEPRRASPSGRGHSQAPSGDQSWDHTLTRLPSKRRRDQVYVYVSTAAPASEKAGKDLRDRNLLSQVDYLASSNPALESVWRSPLPSAKFMISSYDAFLRPWRMRLPVIGFGDSATACKHGRSPAARILQKISERWPVWSHGSCMHNYNSTAFIPNLSQSMSSAEAIRTQLDLSRYLFYFVAEDVDCPGHVTEKLWLPLLRGSIPIYFGTKTVDDYLPCPNKDCVLRVKDFNSVHELVDRMKSIASDESLYASLTQWRHQVPSMWPEKFRQGVARSSRDIQGVVCDIMRDGSDANKRGSISAFASAAPAEAPWLMDSYPNRDIDMDVVESLERSGERSDAYCVRQDRVRALGEVFSDPPSTASTQTTTTTSVERPTLRDPTTLYAVSCDADYVGCGRLLID</sequence>
<dbReference type="EC" id="2.4.1.-" evidence="5"/>
<dbReference type="UniPathway" id="UPA00378"/>
<dbReference type="Gene3D" id="3.40.50.11660">
    <property type="entry name" value="Glycosyl transferase family 10, C-terminal domain"/>
    <property type="match status" value="1"/>
</dbReference>
<evidence type="ECO:0000256" key="6">
    <source>
        <dbReference type="SAM" id="MobiDB-lite"/>
    </source>
</evidence>
<feature type="domain" description="Fucosyltransferase C-terminal" evidence="7">
    <location>
        <begin position="460"/>
        <end position="597"/>
    </location>
</feature>
<dbReference type="Proteomes" id="UP000195557">
    <property type="component" value="Unassembled WGS sequence"/>
</dbReference>
<keyword evidence="5" id="KW-0333">Golgi apparatus</keyword>
<keyword evidence="3 5" id="KW-0328">Glycosyltransferase</keyword>
<evidence type="ECO:0000259" key="7">
    <source>
        <dbReference type="Pfam" id="PF00852"/>
    </source>
</evidence>
<keyword evidence="4 5" id="KW-0808">Transferase</keyword>
<organism evidence="8">
    <name type="scientific">Ostreococcus tauri</name>
    <name type="common">Marine green alga</name>
    <dbReference type="NCBI Taxonomy" id="70448"/>
    <lineage>
        <taxon>Eukaryota</taxon>
        <taxon>Viridiplantae</taxon>
        <taxon>Chlorophyta</taxon>
        <taxon>Mamiellophyceae</taxon>
        <taxon>Mamiellales</taxon>
        <taxon>Bathycoccaceae</taxon>
        <taxon>Ostreococcus</taxon>
    </lineage>
</organism>
<evidence type="ECO:0000256" key="1">
    <source>
        <dbReference type="ARBA" id="ARBA00004922"/>
    </source>
</evidence>
<dbReference type="eggNOG" id="KOG2619">
    <property type="taxonomic scope" value="Eukaryota"/>
</dbReference>
<evidence type="ECO:0000256" key="2">
    <source>
        <dbReference type="ARBA" id="ARBA00008919"/>
    </source>
</evidence>
<dbReference type="Pfam" id="PF00852">
    <property type="entry name" value="Glyco_transf_10"/>
    <property type="match status" value="1"/>
</dbReference>
<dbReference type="InterPro" id="IPR001503">
    <property type="entry name" value="Glyco_trans_10"/>
</dbReference>
<keyword evidence="5" id="KW-1133">Transmembrane helix</keyword>
<feature type="transmembrane region" description="Helical" evidence="5">
    <location>
        <begin position="64"/>
        <end position="86"/>
    </location>
</feature>
<reference evidence="8" key="1">
    <citation type="submission" date="2017-04" db="EMBL/GenBank/DDBJ databases">
        <title>Population genomics of picophytoplankton unveils novel chromosome hypervariability.</title>
        <authorList>
            <consortium name="DOE Joint Genome Institute"/>
            <person name="Blanc-Mathieu R."/>
            <person name="Krasovec M."/>
            <person name="Hebrard M."/>
            <person name="Yau S."/>
            <person name="Desgranges E."/>
            <person name="Martin J."/>
            <person name="Schackwitz W."/>
            <person name="Kuo A."/>
            <person name="Salin G."/>
            <person name="Donnadieu C."/>
            <person name="Desdevises Y."/>
            <person name="Sanchez-Ferandin S."/>
            <person name="Moreau H."/>
            <person name="Rivals E."/>
            <person name="Grigoriev I.V."/>
            <person name="Grimsley N."/>
            <person name="Eyre-Walker A."/>
            <person name="Piganeau G."/>
        </authorList>
    </citation>
    <scope>NUCLEOTIDE SEQUENCE [LARGE SCALE GENOMIC DNA]</scope>
    <source>
        <strain evidence="8">RCC 1115</strain>
    </source>
</reference>
<dbReference type="PANTHER" id="PTHR11929">
    <property type="entry name" value="ALPHA- 1,3 -FUCOSYLTRANSFERASE"/>
    <property type="match status" value="1"/>
</dbReference>
<dbReference type="EMBL" id="KZ155784">
    <property type="protein sequence ID" value="OUS46207.1"/>
    <property type="molecule type" value="Genomic_DNA"/>
</dbReference>
<feature type="region of interest" description="Disordered" evidence="6">
    <location>
        <begin position="688"/>
        <end position="708"/>
    </location>
</feature>
<feature type="compositionally biased region" description="Low complexity" evidence="6">
    <location>
        <begin position="694"/>
        <end position="705"/>
    </location>
</feature>
<keyword evidence="5" id="KW-0812">Transmembrane</keyword>
<accession>A0A1Y5IC38</accession>
<keyword evidence="5" id="KW-0472">Membrane</keyword>
<feature type="region of interest" description="Disordered" evidence="6">
    <location>
        <begin position="330"/>
        <end position="364"/>
    </location>
</feature>
<evidence type="ECO:0000256" key="4">
    <source>
        <dbReference type="ARBA" id="ARBA00022679"/>
    </source>
</evidence>
<evidence type="ECO:0000256" key="5">
    <source>
        <dbReference type="RuleBase" id="RU003832"/>
    </source>
</evidence>
<gene>
    <name evidence="8" type="ORF">BE221DRAFT_192195</name>
</gene>
<name>A0A1Y5IC38_OSTTA</name>
<evidence type="ECO:0000256" key="3">
    <source>
        <dbReference type="ARBA" id="ARBA00022676"/>
    </source>
</evidence>
<comment type="similarity">
    <text evidence="2 5">Belongs to the glycosyltransferase 10 family.</text>
</comment>
<evidence type="ECO:0000313" key="8">
    <source>
        <dbReference type="EMBL" id="OUS46207.1"/>
    </source>
</evidence>
<dbReference type="AlphaFoldDB" id="A0A1Y5IC38"/>
<dbReference type="GO" id="GO:0032580">
    <property type="term" value="C:Golgi cisterna membrane"/>
    <property type="evidence" value="ECO:0007669"/>
    <property type="project" value="UniProtKB-SubCell"/>
</dbReference>
<dbReference type="PANTHER" id="PTHR11929:SF194">
    <property type="entry name" value="ALPHA-(1,3)-FUCOSYLTRANSFERASE 10"/>
    <property type="match status" value="1"/>
</dbReference>
<dbReference type="InterPro" id="IPR038577">
    <property type="entry name" value="GT10-like_C_sf"/>
</dbReference>
<comment type="pathway">
    <text evidence="1">Protein modification; protein glycosylation.</text>
</comment>
<proteinExistence type="inferred from homology"/>
<comment type="subcellular location">
    <subcellularLocation>
        <location evidence="5">Golgi apparatus</location>
        <location evidence="5">Golgi stack membrane</location>
        <topology evidence="5">Single-pass type II membrane protein</topology>
    </subcellularLocation>
</comment>